<protein>
    <submittedName>
        <fullName evidence="1">Uncharacterized protein</fullName>
    </submittedName>
</protein>
<name>A0A173LKW5_9ACTN</name>
<dbReference type="Proteomes" id="UP000186104">
    <property type="component" value="Chromosome"/>
</dbReference>
<proteinExistence type="predicted"/>
<dbReference type="Pfam" id="PF10117">
    <property type="entry name" value="McrBC"/>
    <property type="match status" value="1"/>
</dbReference>
<keyword evidence="2" id="KW-1185">Reference proteome</keyword>
<organism evidence="1 2">
    <name type="scientific">Dietzia timorensis</name>
    <dbReference type="NCBI Taxonomy" id="499555"/>
    <lineage>
        <taxon>Bacteria</taxon>
        <taxon>Bacillati</taxon>
        <taxon>Actinomycetota</taxon>
        <taxon>Actinomycetes</taxon>
        <taxon>Mycobacteriales</taxon>
        <taxon>Dietziaceae</taxon>
        <taxon>Dietzia</taxon>
    </lineage>
</organism>
<dbReference type="EMBL" id="CP015961">
    <property type="protein sequence ID" value="ANI91362.1"/>
    <property type="molecule type" value="Genomic_DNA"/>
</dbReference>
<dbReference type="STRING" id="499555.BJL86_0559"/>
<sequence>MSGTINRAWARGRYDHLSTEFYEFDYSNFLNQAMKFAIGYLIDTMEESNNSIQQQMNILVESRTILESVSEAPPYLFLSPLRDHLSTDVSEEPYLSFRPLLNLALLIASGETPDVAGEAEGIQFSLPPLVLDMEKTFEQFCIAIFNKSLNGESFELLDTSGVSNTPLLHPPVESNHFWTPVRATESAHPDFVIQQRDSSWLIGEVKYSLSPSSSHIHQVCAHADAFSCNTVLLIYPSKTTLKSPRLEMLGFLAEKRVFRLWISIDFTSLDKLIESINMTALALLNSEDYSNKKGVANASQI</sequence>
<evidence type="ECO:0000313" key="1">
    <source>
        <dbReference type="EMBL" id="ANI91362.1"/>
    </source>
</evidence>
<dbReference type="InterPro" id="IPR019292">
    <property type="entry name" value="McrC"/>
</dbReference>
<evidence type="ECO:0000313" key="2">
    <source>
        <dbReference type="Proteomes" id="UP000186104"/>
    </source>
</evidence>
<reference evidence="1 2" key="1">
    <citation type="submission" date="2016-06" db="EMBL/GenBank/DDBJ databases">
        <title>Complete genome sequence of a saline-alkali tolerant type strain Dietzia timorensis ID05-A0528T.</title>
        <authorList>
            <person name="Wu X."/>
        </authorList>
    </citation>
    <scope>NUCLEOTIDE SEQUENCE [LARGE SCALE GENOMIC DNA]</scope>
    <source>
        <strain evidence="1 2">ID05-A0528</strain>
    </source>
</reference>
<dbReference type="AlphaFoldDB" id="A0A173LKW5"/>
<dbReference type="KEGG" id="dtm:BJL86_0559"/>
<gene>
    <name evidence="1" type="ORF">BJL86_0559</name>
</gene>
<accession>A0A173LKW5</accession>